<sequence length="101" mass="11949">MTFCIFTIITVLTKLANHEVNYKALTKIVKLLSKFRQQLVQNNAVKTDLKKDKLLVGLNSQFIYLINILDWLNERHNYESKFTNKKILFHGQNYCYIIPDI</sequence>
<evidence type="ECO:0000256" key="1">
    <source>
        <dbReference type="SAM" id="SignalP"/>
    </source>
</evidence>
<evidence type="ECO:0000313" key="3">
    <source>
        <dbReference type="Proteomes" id="UP000692954"/>
    </source>
</evidence>
<accession>A0A8S1RN24</accession>
<proteinExistence type="predicted"/>
<dbReference type="EMBL" id="CAJJDN010000232">
    <property type="protein sequence ID" value="CAD8129596.1"/>
    <property type="molecule type" value="Genomic_DNA"/>
</dbReference>
<keyword evidence="3" id="KW-1185">Reference proteome</keyword>
<dbReference type="AlphaFoldDB" id="A0A8S1RN24"/>
<protein>
    <submittedName>
        <fullName evidence="2">Uncharacterized protein</fullName>
    </submittedName>
</protein>
<evidence type="ECO:0000313" key="2">
    <source>
        <dbReference type="EMBL" id="CAD8129596.1"/>
    </source>
</evidence>
<keyword evidence="1" id="KW-0732">Signal</keyword>
<name>A0A8S1RN24_9CILI</name>
<gene>
    <name evidence="2" type="ORF">PSON_ATCC_30995.1.T2320006</name>
</gene>
<reference evidence="2" key="1">
    <citation type="submission" date="2021-01" db="EMBL/GenBank/DDBJ databases">
        <authorList>
            <consortium name="Genoscope - CEA"/>
            <person name="William W."/>
        </authorList>
    </citation>
    <scope>NUCLEOTIDE SEQUENCE</scope>
</reference>
<feature type="signal peptide" evidence="1">
    <location>
        <begin position="1"/>
        <end position="18"/>
    </location>
</feature>
<feature type="chain" id="PRO_5035727611" evidence="1">
    <location>
        <begin position="19"/>
        <end position="101"/>
    </location>
</feature>
<comment type="caution">
    <text evidence="2">The sequence shown here is derived from an EMBL/GenBank/DDBJ whole genome shotgun (WGS) entry which is preliminary data.</text>
</comment>
<dbReference type="Proteomes" id="UP000692954">
    <property type="component" value="Unassembled WGS sequence"/>
</dbReference>
<organism evidence="2 3">
    <name type="scientific">Paramecium sonneborni</name>
    <dbReference type="NCBI Taxonomy" id="65129"/>
    <lineage>
        <taxon>Eukaryota</taxon>
        <taxon>Sar</taxon>
        <taxon>Alveolata</taxon>
        <taxon>Ciliophora</taxon>
        <taxon>Intramacronucleata</taxon>
        <taxon>Oligohymenophorea</taxon>
        <taxon>Peniculida</taxon>
        <taxon>Parameciidae</taxon>
        <taxon>Paramecium</taxon>
    </lineage>
</organism>